<dbReference type="SUPFAM" id="SSF47473">
    <property type="entry name" value="EF-hand"/>
    <property type="match status" value="1"/>
</dbReference>
<dbReference type="FunFam" id="1.10.238.10:FF:000001">
    <property type="entry name" value="Calmodulin 1"/>
    <property type="match status" value="1"/>
</dbReference>
<dbReference type="Pfam" id="PF00041">
    <property type="entry name" value="fn3"/>
    <property type="match status" value="1"/>
</dbReference>
<dbReference type="EMBL" id="JH817349">
    <property type="protein sequence ID" value="EKC43016.1"/>
    <property type="molecule type" value="Genomic_DNA"/>
</dbReference>
<proteinExistence type="predicted"/>
<dbReference type="GO" id="GO:0060070">
    <property type="term" value="P:canonical Wnt signaling pathway"/>
    <property type="evidence" value="ECO:0007669"/>
    <property type="project" value="TreeGrafter"/>
</dbReference>
<evidence type="ECO:0000313" key="4">
    <source>
        <dbReference type="EMBL" id="EKC43016.1"/>
    </source>
</evidence>
<dbReference type="PROSITE" id="PS00018">
    <property type="entry name" value="EF_HAND_1"/>
    <property type="match status" value="3"/>
</dbReference>
<dbReference type="Pfam" id="PF13499">
    <property type="entry name" value="EF-hand_7"/>
    <property type="match status" value="2"/>
</dbReference>
<dbReference type="PROSITE" id="PS50222">
    <property type="entry name" value="EF_HAND_2"/>
    <property type="match status" value="3"/>
</dbReference>
<dbReference type="SMART" id="SM00060">
    <property type="entry name" value="FN3"/>
    <property type="match status" value="4"/>
</dbReference>
<dbReference type="Gene3D" id="2.120.10.30">
    <property type="entry name" value="TolB, C-terminal domain"/>
    <property type="match status" value="1"/>
</dbReference>
<sequence>MVEQSDIGAPAEGTTAQQERARNTLTPIVQSELASISPRKMSVSDDSIISALRNGEINDGIMDEIRQTFELFDSDHDGKVSTKEISVIMRSLGMLISDKEMDELVARLDTDGNGTVEFAEFENFMLTSGVLNKIPDEMDENLRDAFKILDKNNDGYIDKEELIFYMTKFGDKMAVKDAEEMIEEADQNGDGRIDYKVDILIFADGVSIHRSLLDGSQHHILPLNHIQKAKFVEFDPQSKQIYWSDVQTREIWRTDMCGEEQQRVYTVNATAYTYFISLALDYDARKIYWTNTGYDTIERLNFDGSGHVEIVSEQIGSPKDLEIDIDNGFLYWLDGGTRPKIERCKLDGSGRTLIFDLRDQYPSALALDVEGQTLFWNDGNDQSVWLGNTDGTGKRQLASSTVHSFPNMIGISVLDGYLYWESLVNKRIERMAKSGSPSEVEIVVKGVKDVVEVKAVKVDSSDIQCAPGAPTNIRVNDVTNTSVILTWTAGYNWGTSQRFRIDLNTSLGWRPVVSSILSSEQQQDYSRKVTDLDPNRDYQIRIKACNSAKGCNKDKFDEVLAFKTKGYPDVLLNPSLHKVANTTATLRYRLINIKQAELSSLVVLGRIHNSDWSLFTNFSSTMTDAGDIFVTVSMLKPRQKYDFLVRPCNAYGCNPRDPELLSITTLGYPDLPTGIRVVKVSNSSAEVEFSAESMNIQQDVIINILNEADLSSIEVLLTLSSTEGTQRAEIRSLQPKTEYSVTLKVCNIFGCNPKQTTPLTFVTEGVPEKPEMFKVTNKTSDSVTLTWRVTSGSMHRLHLAENNGNWSLLYSNTVGEGLQDFTYRGLEEEGVYSFRLSVCNVYGCNSQSVLTLTLSGHGRLVALVCFIFFFFF</sequence>
<dbReference type="SMART" id="SM00054">
    <property type="entry name" value="EFh"/>
    <property type="match status" value="4"/>
</dbReference>
<name>K1S6G5_MAGGI</name>
<accession>K1S6G5</accession>
<dbReference type="Gene3D" id="2.60.40.10">
    <property type="entry name" value="Immunoglobulins"/>
    <property type="match status" value="3"/>
</dbReference>
<dbReference type="GO" id="GO:0005886">
    <property type="term" value="C:plasma membrane"/>
    <property type="evidence" value="ECO:0007669"/>
    <property type="project" value="TreeGrafter"/>
</dbReference>
<dbReference type="InterPro" id="IPR011042">
    <property type="entry name" value="6-blade_b-propeller_TolB-like"/>
</dbReference>
<evidence type="ECO:0000256" key="2">
    <source>
        <dbReference type="ARBA" id="ARBA00023179"/>
    </source>
</evidence>
<dbReference type="InterPro" id="IPR002048">
    <property type="entry name" value="EF_hand_dom"/>
</dbReference>
<dbReference type="InterPro" id="IPR018247">
    <property type="entry name" value="EF_Hand_1_Ca_BS"/>
</dbReference>
<dbReference type="InterPro" id="IPR003961">
    <property type="entry name" value="FN3_dom"/>
</dbReference>
<keyword evidence="2" id="KW-0514">Muscle protein</keyword>
<dbReference type="PANTHER" id="PTHR46513:SF13">
    <property type="entry name" value="EGF-LIKE DOMAIN-CONTAINING PROTEIN"/>
    <property type="match status" value="1"/>
</dbReference>
<dbReference type="InterPro" id="IPR013783">
    <property type="entry name" value="Ig-like_fold"/>
</dbReference>
<dbReference type="InterPro" id="IPR011992">
    <property type="entry name" value="EF-hand-dom_pair"/>
</dbReference>
<dbReference type="InterPro" id="IPR036116">
    <property type="entry name" value="FN3_sf"/>
</dbReference>
<dbReference type="CDD" id="cd00051">
    <property type="entry name" value="EFh"/>
    <property type="match status" value="2"/>
</dbReference>
<dbReference type="InParanoid" id="K1S6G5"/>
<dbReference type="AlphaFoldDB" id="K1S6G5"/>
<keyword evidence="4" id="KW-0449">Lipoprotein</keyword>
<feature type="compositionally biased region" description="Polar residues" evidence="3">
    <location>
        <begin position="14"/>
        <end position="23"/>
    </location>
</feature>
<evidence type="ECO:0000256" key="1">
    <source>
        <dbReference type="ARBA" id="ARBA00022837"/>
    </source>
</evidence>
<feature type="region of interest" description="Disordered" evidence="3">
    <location>
        <begin position="1"/>
        <end position="23"/>
    </location>
</feature>
<dbReference type="SUPFAM" id="SSF49265">
    <property type="entry name" value="Fibronectin type III"/>
    <property type="match status" value="2"/>
</dbReference>
<protein>
    <submittedName>
        <fullName evidence="4">Low-density lipoprotein receptor-related protein 6</fullName>
    </submittedName>
</protein>
<dbReference type="PROSITE" id="PS50853">
    <property type="entry name" value="FN3"/>
    <property type="match status" value="2"/>
</dbReference>
<evidence type="ECO:0000256" key="3">
    <source>
        <dbReference type="SAM" id="MobiDB-lite"/>
    </source>
</evidence>
<dbReference type="SUPFAM" id="SSF63825">
    <property type="entry name" value="YWTD domain"/>
    <property type="match status" value="1"/>
</dbReference>
<organism evidence="4">
    <name type="scientific">Magallana gigas</name>
    <name type="common">Pacific oyster</name>
    <name type="synonym">Crassostrea gigas</name>
    <dbReference type="NCBI Taxonomy" id="29159"/>
    <lineage>
        <taxon>Eukaryota</taxon>
        <taxon>Metazoa</taxon>
        <taxon>Spiralia</taxon>
        <taxon>Lophotrochozoa</taxon>
        <taxon>Mollusca</taxon>
        <taxon>Bivalvia</taxon>
        <taxon>Autobranchia</taxon>
        <taxon>Pteriomorphia</taxon>
        <taxon>Ostreida</taxon>
        <taxon>Ostreoidea</taxon>
        <taxon>Ostreidae</taxon>
        <taxon>Magallana</taxon>
    </lineage>
</organism>
<dbReference type="Pfam" id="PF00058">
    <property type="entry name" value="Ldl_recept_b"/>
    <property type="match status" value="1"/>
</dbReference>
<dbReference type="GO" id="GO:0005509">
    <property type="term" value="F:calcium ion binding"/>
    <property type="evidence" value="ECO:0007669"/>
    <property type="project" value="InterPro"/>
</dbReference>
<dbReference type="InterPro" id="IPR050778">
    <property type="entry name" value="Cueball_EGF_LRP_Nidogen"/>
</dbReference>
<gene>
    <name evidence="4" type="ORF">CGI_10013195</name>
</gene>
<dbReference type="HOGENOM" id="CLU_329359_0_0_1"/>
<dbReference type="PANTHER" id="PTHR46513">
    <property type="entry name" value="VITELLOGENIN RECEPTOR-LIKE PROTEIN-RELATED-RELATED"/>
    <property type="match status" value="1"/>
</dbReference>
<dbReference type="GO" id="GO:0017147">
    <property type="term" value="F:Wnt-protein binding"/>
    <property type="evidence" value="ECO:0007669"/>
    <property type="project" value="TreeGrafter"/>
</dbReference>
<dbReference type="GO" id="GO:0042813">
    <property type="term" value="F:Wnt receptor activity"/>
    <property type="evidence" value="ECO:0007669"/>
    <property type="project" value="TreeGrafter"/>
</dbReference>
<keyword evidence="1" id="KW-0106">Calcium</keyword>
<dbReference type="SMART" id="SM00135">
    <property type="entry name" value="LY"/>
    <property type="match status" value="5"/>
</dbReference>
<keyword evidence="4" id="KW-0675">Receptor</keyword>
<dbReference type="PROSITE" id="PS51120">
    <property type="entry name" value="LDLRB"/>
    <property type="match status" value="2"/>
</dbReference>
<dbReference type="CDD" id="cd00063">
    <property type="entry name" value="FN3"/>
    <property type="match status" value="2"/>
</dbReference>
<dbReference type="Gene3D" id="1.10.238.10">
    <property type="entry name" value="EF-hand"/>
    <property type="match status" value="2"/>
</dbReference>
<reference evidence="4" key="1">
    <citation type="journal article" date="2012" name="Nature">
        <title>The oyster genome reveals stress adaptation and complexity of shell formation.</title>
        <authorList>
            <person name="Zhang G."/>
            <person name="Fang X."/>
            <person name="Guo X."/>
            <person name="Li L."/>
            <person name="Luo R."/>
            <person name="Xu F."/>
            <person name="Yang P."/>
            <person name="Zhang L."/>
            <person name="Wang X."/>
            <person name="Qi H."/>
            <person name="Xiong Z."/>
            <person name="Que H."/>
            <person name="Xie Y."/>
            <person name="Holland P.W."/>
            <person name="Paps J."/>
            <person name="Zhu Y."/>
            <person name="Wu F."/>
            <person name="Chen Y."/>
            <person name="Wang J."/>
            <person name="Peng C."/>
            <person name="Meng J."/>
            <person name="Yang L."/>
            <person name="Liu J."/>
            <person name="Wen B."/>
            <person name="Zhang N."/>
            <person name="Huang Z."/>
            <person name="Zhu Q."/>
            <person name="Feng Y."/>
            <person name="Mount A."/>
            <person name="Hedgecock D."/>
            <person name="Xu Z."/>
            <person name="Liu Y."/>
            <person name="Domazet-Loso T."/>
            <person name="Du Y."/>
            <person name="Sun X."/>
            <person name="Zhang S."/>
            <person name="Liu B."/>
            <person name="Cheng P."/>
            <person name="Jiang X."/>
            <person name="Li J."/>
            <person name="Fan D."/>
            <person name="Wang W."/>
            <person name="Fu W."/>
            <person name="Wang T."/>
            <person name="Wang B."/>
            <person name="Zhang J."/>
            <person name="Peng Z."/>
            <person name="Li Y."/>
            <person name="Li N."/>
            <person name="Wang J."/>
            <person name="Chen M."/>
            <person name="He Y."/>
            <person name="Tan F."/>
            <person name="Song X."/>
            <person name="Zheng Q."/>
            <person name="Huang R."/>
            <person name="Yang H."/>
            <person name="Du X."/>
            <person name="Chen L."/>
            <person name="Yang M."/>
            <person name="Gaffney P.M."/>
            <person name="Wang S."/>
            <person name="Luo L."/>
            <person name="She Z."/>
            <person name="Ming Y."/>
            <person name="Huang W."/>
            <person name="Zhang S."/>
            <person name="Huang B."/>
            <person name="Zhang Y."/>
            <person name="Qu T."/>
            <person name="Ni P."/>
            <person name="Miao G."/>
            <person name="Wang J."/>
            <person name="Wang Q."/>
            <person name="Steinberg C.E."/>
            <person name="Wang H."/>
            <person name="Li N."/>
            <person name="Qian L."/>
            <person name="Zhang G."/>
            <person name="Li Y."/>
            <person name="Yang H."/>
            <person name="Liu X."/>
            <person name="Wang J."/>
            <person name="Yin Y."/>
            <person name="Wang J."/>
        </authorList>
    </citation>
    <scope>NUCLEOTIDE SEQUENCE [LARGE SCALE GENOMIC DNA]</scope>
    <source>
        <strain evidence="4">05x7-T-G4-1.051#20</strain>
    </source>
</reference>
<dbReference type="InterPro" id="IPR000033">
    <property type="entry name" value="LDLR_classB_rpt"/>
</dbReference>